<organism evidence="1 2">
    <name type="scientific">Clunio marinus</name>
    <dbReference type="NCBI Taxonomy" id="568069"/>
    <lineage>
        <taxon>Eukaryota</taxon>
        <taxon>Metazoa</taxon>
        <taxon>Ecdysozoa</taxon>
        <taxon>Arthropoda</taxon>
        <taxon>Hexapoda</taxon>
        <taxon>Insecta</taxon>
        <taxon>Pterygota</taxon>
        <taxon>Neoptera</taxon>
        <taxon>Endopterygota</taxon>
        <taxon>Diptera</taxon>
        <taxon>Nematocera</taxon>
        <taxon>Chironomoidea</taxon>
        <taxon>Chironomidae</taxon>
        <taxon>Clunio</taxon>
    </lineage>
</organism>
<reference evidence="1 2" key="1">
    <citation type="submission" date="2015-04" db="EMBL/GenBank/DDBJ databases">
        <authorList>
            <person name="Syromyatnikov M.Y."/>
            <person name="Popov V.N."/>
        </authorList>
    </citation>
    <scope>NUCLEOTIDE SEQUENCE [LARGE SCALE GENOMIC DNA]</scope>
</reference>
<protein>
    <submittedName>
        <fullName evidence="1">CLUMA_CG011049, isoform A</fullName>
    </submittedName>
</protein>
<dbReference type="EMBL" id="CVRI01000047">
    <property type="protein sequence ID" value="CRK97664.1"/>
    <property type="molecule type" value="Genomic_DNA"/>
</dbReference>
<dbReference type="Proteomes" id="UP000183832">
    <property type="component" value="Unassembled WGS sequence"/>
</dbReference>
<keyword evidence="2" id="KW-1185">Reference proteome</keyword>
<evidence type="ECO:0000313" key="1">
    <source>
        <dbReference type="EMBL" id="CRK97664.1"/>
    </source>
</evidence>
<sequence length="44" mass="5252">MKSCQRFDIYLKLFLLSCPDMIKFFCFSPSYPSYLLFTCLTLLN</sequence>
<accession>A0A1J1IBQ8</accession>
<evidence type="ECO:0000313" key="2">
    <source>
        <dbReference type="Proteomes" id="UP000183832"/>
    </source>
</evidence>
<gene>
    <name evidence="1" type="ORF">CLUMA_CG011049</name>
</gene>
<dbReference type="AlphaFoldDB" id="A0A1J1IBQ8"/>
<proteinExistence type="predicted"/>
<name>A0A1J1IBQ8_9DIPT</name>